<dbReference type="EMBL" id="BSRA01000011">
    <property type="protein sequence ID" value="GLV14384.1"/>
    <property type="molecule type" value="Genomic_DNA"/>
</dbReference>
<feature type="region of interest" description="Disordered" evidence="1">
    <location>
        <begin position="1"/>
        <end position="20"/>
    </location>
</feature>
<sequence length="91" mass="9033">MAQTTAVGTTLQLQTQSGTKANGQAQVKVHKFAYVSPSAANDDILAVGQALAALIDEPLMQISRVDVTALSDAGGAGQTGGTTGTNTGTTA</sequence>
<dbReference type="EMBL" id="FNOJ01000008">
    <property type="protein sequence ID" value="SDW56724.1"/>
    <property type="molecule type" value="Genomic_DNA"/>
</dbReference>
<accession>A0A1H2UMJ3</accession>
<proteinExistence type="predicted"/>
<feature type="region of interest" description="Disordered" evidence="1">
    <location>
        <begin position="72"/>
        <end position="91"/>
    </location>
</feature>
<evidence type="ECO:0000256" key="1">
    <source>
        <dbReference type="SAM" id="MobiDB-lite"/>
    </source>
</evidence>
<feature type="domain" description="DUF1659" evidence="2">
    <location>
        <begin position="3"/>
        <end position="71"/>
    </location>
</feature>
<protein>
    <recommendedName>
        <fullName evidence="2">DUF1659 domain-containing protein</fullName>
    </recommendedName>
</protein>
<dbReference type="AlphaFoldDB" id="A0A1H2UMJ3"/>
<organism evidence="4 5">
    <name type="scientific">Alicyclobacillus hesperidum</name>
    <dbReference type="NCBI Taxonomy" id="89784"/>
    <lineage>
        <taxon>Bacteria</taxon>
        <taxon>Bacillati</taxon>
        <taxon>Bacillota</taxon>
        <taxon>Bacilli</taxon>
        <taxon>Bacillales</taxon>
        <taxon>Alicyclobacillaceae</taxon>
        <taxon>Alicyclobacillus</taxon>
    </lineage>
</organism>
<gene>
    <name evidence="3" type="ORF">Heshes_20680</name>
    <name evidence="4" type="ORF">SAMN04489725_10840</name>
</gene>
<evidence type="ECO:0000313" key="4">
    <source>
        <dbReference type="EMBL" id="SDW56724.1"/>
    </source>
</evidence>
<dbReference type="Proteomes" id="UP000182589">
    <property type="component" value="Unassembled WGS sequence"/>
</dbReference>
<dbReference type="STRING" id="89784.SAMN04489725_10840"/>
<dbReference type="Pfam" id="PF07872">
    <property type="entry name" value="DUF1659"/>
    <property type="match status" value="1"/>
</dbReference>
<reference evidence="4" key="1">
    <citation type="submission" date="2016-10" db="EMBL/GenBank/DDBJ databases">
        <authorList>
            <person name="de Groot N.N."/>
        </authorList>
    </citation>
    <scope>NUCLEOTIDE SEQUENCE [LARGE SCALE GENOMIC DNA]</scope>
    <source>
        <strain evidence="4">DSM 12489</strain>
    </source>
</reference>
<evidence type="ECO:0000313" key="5">
    <source>
        <dbReference type="Proteomes" id="UP000182589"/>
    </source>
</evidence>
<evidence type="ECO:0000259" key="2">
    <source>
        <dbReference type="Pfam" id="PF07872"/>
    </source>
</evidence>
<dbReference type="Proteomes" id="UP001157137">
    <property type="component" value="Unassembled WGS sequence"/>
</dbReference>
<dbReference type="InterPro" id="IPR012454">
    <property type="entry name" value="DUF1659"/>
</dbReference>
<keyword evidence="5" id="KW-1185">Reference proteome</keyword>
<dbReference type="RefSeq" id="WP_052012387.1">
    <property type="nucleotide sequence ID" value="NZ_BSRA01000011.1"/>
</dbReference>
<reference evidence="3" key="3">
    <citation type="submission" date="2023-02" db="EMBL/GenBank/DDBJ databases">
        <title>Proposal of a novel subspecies: Alicyclobacillus hesperidum subspecies aegle.</title>
        <authorList>
            <person name="Goto K."/>
            <person name="Fujii T."/>
            <person name="Yasui K."/>
            <person name="Mochida K."/>
            <person name="Kato-Tanaka Y."/>
            <person name="Morohoshi S."/>
            <person name="An S.Y."/>
            <person name="Kasai H."/>
            <person name="Yokota A."/>
        </authorList>
    </citation>
    <scope>NUCLEOTIDE SEQUENCE</scope>
    <source>
        <strain evidence="3">DSM 12766</strain>
    </source>
</reference>
<reference evidence="5" key="2">
    <citation type="submission" date="2016-10" db="EMBL/GenBank/DDBJ databases">
        <authorList>
            <person name="Varghese N."/>
        </authorList>
    </citation>
    <scope>NUCLEOTIDE SEQUENCE [LARGE SCALE GENOMIC DNA]</scope>
    <source>
        <strain evidence="5">DSM 12489</strain>
    </source>
</reference>
<name>A0A1H2UMJ3_9BACL</name>
<feature type="compositionally biased region" description="Gly residues" evidence="1">
    <location>
        <begin position="74"/>
        <end position="83"/>
    </location>
</feature>
<evidence type="ECO:0000313" key="3">
    <source>
        <dbReference type="EMBL" id="GLV14384.1"/>
    </source>
</evidence>